<dbReference type="SUPFAM" id="SSF57938">
    <property type="entry name" value="DnaJ/Hsp40 cysteine-rich domain"/>
    <property type="match status" value="1"/>
</dbReference>
<keyword evidence="6 13" id="KW-0677">Repeat</keyword>
<reference evidence="17 18" key="1">
    <citation type="journal article" date="2015" name="Microbiome">
        <title>Genomic resolution of linkages in carbon, nitrogen, and sulfur cycling among widespread estuary sediment bacteria.</title>
        <authorList>
            <person name="Baker B.J."/>
            <person name="Lazar C.S."/>
            <person name="Teske A.P."/>
            <person name="Dick G.J."/>
        </authorList>
    </citation>
    <scope>NUCLEOTIDE SEQUENCE [LARGE SCALE GENOMIC DNA]</scope>
    <source>
        <strain evidence="17">DG_56</strain>
    </source>
</reference>
<dbReference type="InterPro" id="IPR018253">
    <property type="entry name" value="DnaJ_domain_CS"/>
</dbReference>
<feature type="binding site" evidence="13">
    <location>
        <position position="203"/>
    </location>
    <ligand>
        <name>Zn(2+)</name>
        <dbReference type="ChEBI" id="CHEBI:29105"/>
        <label>1</label>
    </ligand>
</feature>
<comment type="subcellular location">
    <subcellularLocation>
        <location evidence="1 13">Cytoplasm</location>
    </subcellularLocation>
</comment>
<evidence type="ECO:0000256" key="11">
    <source>
        <dbReference type="ARBA" id="ARBA00061004"/>
    </source>
</evidence>
<evidence type="ECO:0000256" key="8">
    <source>
        <dbReference type="ARBA" id="ARBA00022833"/>
    </source>
</evidence>
<feature type="repeat" description="CXXCXGXG motif" evidence="13">
    <location>
        <begin position="186"/>
        <end position="193"/>
    </location>
</feature>
<evidence type="ECO:0000256" key="12">
    <source>
        <dbReference type="ARBA" id="ARBA00067609"/>
    </source>
</evidence>
<feature type="repeat" description="CXXCXGXG motif" evidence="13">
    <location>
        <begin position="142"/>
        <end position="149"/>
    </location>
</feature>
<dbReference type="PROSITE" id="PS51188">
    <property type="entry name" value="ZF_CR"/>
    <property type="match status" value="1"/>
</dbReference>
<comment type="cofactor">
    <cofactor evidence="13">
        <name>Zn(2+)</name>
        <dbReference type="ChEBI" id="CHEBI:29105"/>
    </cofactor>
    <text evidence="13">Binds 2 Zn(2+) ions per monomer.</text>
</comment>
<dbReference type="InterPro" id="IPR008971">
    <property type="entry name" value="HSP40/DnaJ_pept-bd"/>
</dbReference>
<evidence type="ECO:0000313" key="17">
    <source>
        <dbReference type="EMBL" id="KPJ62801.1"/>
    </source>
</evidence>
<dbReference type="InterPro" id="IPR036869">
    <property type="entry name" value="J_dom_sf"/>
</dbReference>
<name>A0A0S7XJZ5_9BACT</name>
<dbReference type="PANTHER" id="PTHR43096">
    <property type="entry name" value="DNAJ HOMOLOG 1, MITOCHONDRIAL-RELATED"/>
    <property type="match status" value="1"/>
</dbReference>
<feature type="binding site" evidence="13">
    <location>
        <position position="159"/>
    </location>
    <ligand>
        <name>Zn(2+)</name>
        <dbReference type="ChEBI" id="CHEBI:29105"/>
        <label>2</label>
    </ligand>
</feature>
<dbReference type="GO" id="GO:0042026">
    <property type="term" value="P:protein refolding"/>
    <property type="evidence" value="ECO:0007669"/>
    <property type="project" value="TreeGrafter"/>
</dbReference>
<feature type="domain" description="CR-type" evidence="16">
    <location>
        <begin position="129"/>
        <end position="212"/>
    </location>
</feature>
<evidence type="ECO:0000259" key="15">
    <source>
        <dbReference type="PROSITE" id="PS50076"/>
    </source>
</evidence>
<dbReference type="GO" id="GO:0031072">
    <property type="term" value="F:heat shock protein binding"/>
    <property type="evidence" value="ECO:0007669"/>
    <property type="project" value="InterPro"/>
</dbReference>
<evidence type="ECO:0000256" key="13">
    <source>
        <dbReference type="HAMAP-Rule" id="MF_01152"/>
    </source>
</evidence>
<keyword evidence="4 13" id="KW-0235">DNA replication</keyword>
<dbReference type="FunFam" id="2.10.230.10:FF:000002">
    <property type="entry name" value="Molecular chaperone DnaJ"/>
    <property type="match status" value="1"/>
</dbReference>
<dbReference type="Pfam" id="PF00684">
    <property type="entry name" value="DnaJ_CXXCXGXG"/>
    <property type="match status" value="1"/>
</dbReference>
<dbReference type="InterPro" id="IPR002939">
    <property type="entry name" value="DnaJ_C"/>
</dbReference>
<dbReference type="CDD" id="cd06257">
    <property type="entry name" value="DnaJ"/>
    <property type="match status" value="1"/>
</dbReference>
<evidence type="ECO:0000256" key="10">
    <source>
        <dbReference type="ARBA" id="ARBA00023186"/>
    </source>
</evidence>
<feature type="repeat" description="CXXCXGXG motif" evidence="13">
    <location>
        <begin position="159"/>
        <end position="166"/>
    </location>
</feature>
<keyword evidence="10 13" id="KW-0143">Chaperone</keyword>
<dbReference type="GO" id="GO:0006260">
    <property type="term" value="P:DNA replication"/>
    <property type="evidence" value="ECO:0007669"/>
    <property type="project" value="UniProtKB-KW"/>
</dbReference>
<dbReference type="GO" id="GO:0009408">
    <property type="term" value="P:response to heat"/>
    <property type="evidence" value="ECO:0007669"/>
    <property type="project" value="InterPro"/>
</dbReference>
<dbReference type="Pfam" id="PF01556">
    <property type="entry name" value="DnaJ_C"/>
    <property type="match status" value="1"/>
</dbReference>
<feature type="binding site" evidence="13">
    <location>
        <position position="162"/>
    </location>
    <ligand>
        <name>Zn(2+)</name>
        <dbReference type="ChEBI" id="CHEBI:29105"/>
        <label>2</label>
    </ligand>
</feature>
<feature type="binding site" evidence="13">
    <location>
        <position position="200"/>
    </location>
    <ligand>
        <name>Zn(2+)</name>
        <dbReference type="ChEBI" id="CHEBI:29105"/>
        <label>1</label>
    </ligand>
</feature>
<evidence type="ECO:0000256" key="7">
    <source>
        <dbReference type="ARBA" id="ARBA00022771"/>
    </source>
</evidence>
<organism evidence="17 18">
    <name type="scientific">candidate division KD3-62 bacterium DG_56</name>
    <dbReference type="NCBI Taxonomy" id="1704032"/>
    <lineage>
        <taxon>Bacteria</taxon>
        <taxon>candidate division KD3-62</taxon>
    </lineage>
</organism>
<gene>
    <name evidence="13" type="primary">dnaJ</name>
    <name evidence="17" type="ORF">AMK68_04525</name>
</gene>
<dbReference type="HAMAP" id="MF_01152">
    <property type="entry name" value="DnaJ"/>
    <property type="match status" value="1"/>
</dbReference>
<dbReference type="Pfam" id="PF00226">
    <property type="entry name" value="DnaJ"/>
    <property type="match status" value="1"/>
</dbReference>
<protein>
    <recommendedName>
        <fullName evidence="12 13">Chaperone protein DnaJ</fullName>
    </recommendedName>
</protein>
<feature type="binding site" evidence="13">
    <location>
        <position position="142"/>
    </location>
    <ligand>
        <name>Zn(2+)</name>
        <dbReference type="ChEBI" id="CHEBI:29105"/>
        <label>1</label>
    </ligand>
</feature>
<evidence type="ECO:0000256" key="9">
    <source>
        <dbReference type="ARBA" id="ARBA00023016"/>
    </source>
</evidence>
<dbReference type="NCBIfam" id="NF008035">
    <property type="entry name" value="PRK10767.1"/>
    <property type="match status" value="1"/>
</dbReference>
<dbReference type="PROSITE" id="PS00636">
    <property type="entry name" value="DNAJ_1"/>
    <property type="match status" value="1"/>
</dbReference>
<evidence type="ECO:0000256" key="1">
    <source>
        <dbReference type="ARBA" id="ARBA00004496"/>
    </source>
</evidence>
<dbReference type="Gene3D" id="1.10.287.110">
    <property type="entry name" value="DnaJ domain"/>
    <property type="match status" value="1"/>
</dbReference>
<dbReference type="CDD" id="cd10747">
    <property type="entry name" value="DnaJ_C"/>
    <property type="match status" value="1"/>
</dbReference>
<keyword evidence="8 13" id="KW-0862">Zinc</keyword>
<keyword evidence="5 13" id="KW-0479">Metal-binding</keyword>
<comment type="domain">
    <text evidence="13">The J domain is necessary and sufficient to stimulate DnaK ATPase activity. Zinc center 1 plays an important role in the autonomous, DnaK-independent chaperone activity of DnaJ. Zinc center 2 is essential for interaction with DnaK and for DnaJ activity.</text>
</comment>
<evidence type="ECO:0000256" key="5">
    <source>
        <dbReference type="ARBA" id="ARBA00022723"/>
    </source>
</evidence>
<feature type="binding site" evidence="13">
    <location>
        <position position="186"/>
    </location>
    <ligand>
        <name>Zn(2+)</name>
        <dbReference type="ChEBI" id="CHEBI:29105"/>
        <label>2</label>
    </ligand>
</feature>
<feature type="zinc finger region" description="CR-type" evidence="14">
    <location>
        <begin position="129"/>
        <end position="212"/>
    </location>
</feature>
<dbReference type="FunFam" id="2.60.260.20:FF:000004">
    <property type="entry name" value="Molecular chaperone DnaJ"/>
    <property type="match status" value="1"/>
</dbReference>
<dbReference type="PATRIC" id="fig|1704032.3.peg.781"/>
<evidence type="ECO:0000256" key="6">
    <source>
        <dbReference type="ARBA" id="ARBA00022737"/>
    </source>
</evidence>
<evidence type="ECO:0000313" key="18">
    <source>
        <dbReference type="Proteomes" id="UP000052020"/>
    </source>
</evidence>
<dbReference type="InterPro" id="IPR012724">
    <property type="entry name" value="DnaJ"/>
</dbReference>
<dbReference type="GO" id="GO:0005524">
    <property type="term" value="F:ATP binding"/>
    <property type="evidence" value="ECO:0007669"/>
    <property type="project" value="InterPro"/>
</dbReference>
<dbReference type="Gene3D" id="2.60.260.20">
    <property type="entry name" value="Urease metallochaperone UreE, N-terminal domain"/>
    <property type="match status" value="2"/>
</dbReference>
<feature type="binding site" evidence="13">
    <location>
        <position position="145"/>
    </location>
    <ligand>
        <name>Zn(2+)</name>
        <dbReference type="ChEBI" id="CHEBI:29105"/>
        <label>1</label>
    </ligand>
</feature>
<evidence type="ECO:0000256" key="3">
    <source>
        <dbReference type="ARBA" id="ARBA00022490"/>
    </source>
</evidence>
<dbReference type="Proteomes" id="UP000052020">
    <property type="component" value="Unassembled WGS sequence"/>
</dbReference>
<keyword evidence="3 13" id="KW-0963">Cytoplasm</keyword>
<evidence type="ECO:0000256" key="2">
    <source>
        <dbReference type="ARBA" id="ARBA00011738"/>
    </source>
</evidence>
<dbReference type="GO" id="GO:0005737">
    <property type="term" value="C:cytoplasm"/>
    <property type="evidence" value="ECO:0007669"/>
    <property type="project" value="UniProtKB-SubCell"/>
</dbReference>
<dbReference type="SMART" id="SM00271">
    <property type="entry name" value="DnaJ"/>
    <property type="match status" value="1"/>
</dbReference>
<dbReference type="PANTHER" id="PTHR43096:SF52">
    <property type="entry name" value="DNAJ HOMOLOG 1, MITOCHONDRIAL-RELATED"/>
    <property type="match status" value="1"/>
</dbReference>
<dbReference type="Gene3D" id="2.10.230.10">
    <property type="entry name" value="Heat shock protein DnaJ, cysteine-rich domain"/>
    <property type="match status" value="1"/>
</dbReference>
<dbReference type="GO" id="GO:0008270">
    <property type="term" value="F:zinc ion binding"/>
    <property type="evidence" value="ECO:0007669"/>
    <property type="project" value="UniProtKB-UniRule"/>
</dbReference>
<keyword evidence="7 13" id="KW-0863">Zinc-finger</keyword>
<dbReference type="InterPro" id="IPR001623">
    <property type="entry name" value="DnaJ_domain"/>
</dbReference>
<feature type="domain" description="J" evidence="15">
    <location>
        <begin position="6"/>
        <end position="71"/>
    </location>
</feature>
<dbReference type="EMBL" id="LIZY01000102">
    <property type="protein sequence ID" value="KPJ62801.1"/>
    <property type="molecule type" value="Genomic_DNA"/>
</dbReference>
<comment type="caution">
    <text evidence="17">The sequence shown here is derived from an EMBL/GenBank/DDBJ whole genome shotgun (WGS) entry which is preliminary data.</text>
</comment>
<feature type="repeat" description="CXXCXGXG motif" evidence="13">
    <location>
        <begin position="200"/>
        <end position="207"/>
    </location>
</feature>
<dbReference type="NCBIfam" id="TIGR02349">
    <property type="entry name" value="DnaJ_bact"/>
    <property type="match status" value="1"/>
</dbReference>
<dbReference type="CDD" id="cd10719">
    <property type="entry name" value="DnaJ_zf"/>
    <property type="match status" value="1"/>
</dbReference>
<comment type="similarity">
    <text evidence="11 13">Belongs to the DnaJ family.</text>
</comment>
<comment type="function">
    <text evidence="13">Participates actively in the response to hyperosmotic and heat shock by preventing the aggregation of stress-denatured proteins and by disaggregating proteins, also in an autonomous, DnaK-independent fashion. Unfolded proteins bind initially to DnaJ; upon interaction with the DnaJ-bound protein, DnaK hydrolyzes its bound ATP, resulting in the formation of a stable complex. GrpE releases ADP from DnaK; ATP binding to DnaK triggers the release of the substrate protein, thus completing the reaction cycle. Several rounds of ATP-dependent interactions between DnaJ, DnaK and GrpE are required for fully efficient folding. Also involved, together with DnaK and GrpE, in the DNA replication of plasmids through activation of initiation proteins.</text>
</comment>
<dbReference type="SUPFAM" id="SSF46565">
    <property type="entry name" value="Chaperone J-domain"/>
    <property type="match status" value="1"/>
</dbReference>
<dbReference type="SUPFAM" id="SSF49493">
    <property type="entry name" value="HSP40/DnaJ peptide-binding domain"/>
    <property type="match status" value="2"/>
</dbReference>
<accession>A0A0S7XJZ5</accession>
<sequence length="373" mass="41034">MASKRDYYEVLEVDPSASQDEIKRAYRRLARRYHPDCNAGDPDCEARFKEVGEAYEVLSDPQKRAQYDRFGQVGVGVTGGAGYDPWLGFGDLFETMFGMGGPRTRQRAETRGSDLRYDLELSLEEAALGCQRTVRISRMMRCDTCRGTGSKGASRPAVCPTCGGTGQVSHTRTVGLGMQFRSVGPCERCGGEGRLVTDPCPRCHGRGRERRTEDLKVRIPAGVDSGARVRLAGEGDAGMRGGTSGDLYVNIHLRPHQVFERQNTEIICEVPVSFVTATLGGKVKVPTLDGHHELAIPPGTQHGATFRIRGKGMPDLHSAHRGDQHVVVRIVVPERLNSKQRELLKEFARHGGEDLDQERGFFDRVKDALGGEP</sequence>
<feature type="binding site" evidence="13">
    <location>
        <position position="189"/>
    </location>
    <ligand>
        <name>Zn(2+)</name>
        <dbReference type="ChEBI" id="CHEBI:29105"/>
        <label>2</label>
    </ligand>
</feature>
<evidence type="ECO:0000256" key="14">
    <source>
        <dbReference type="PROSITE-ProRule" id="PRU00546"/>
    </source>
</evidence>
<dbReference type="InterPro" id="IPR001305">
    <property type="entry name" value="HSP_DnaJ_Cys-rich_dom"/>
</dbReference>
<proteinExistence type="inferred from homology"/>
<keyword evidence="9 13" id="KW-0346">Stress response</keyword>
<dbReference type="GO" id="GO:0051082">
    <property type="term" value="F:unfolded protein binding"/>
    <property type="evidence" value="ECO:0007669"/>
    <property type="project" value="UniProtKB-UniRule"/>
</dbReference>
<dbReference type="PRINTS" id="PR00625">
    <property type="entry name" value="JDOMAIN"/>
</dbReference>
<dbReference type="PROSITE" id="PS50076">
    <property type="entry name" value="DNAJ_2"/>
    <property type="match status" value="1"/>
</dbReference>
<evidence type="ECO:0000256" key="4">
    <source>
        <dbReference type="ARBA" id="ARBA00022705"/>
    </source>
</evidence>
<dbReference type="InterPro" id="IPR036410">
    <property type="entry name" value="HSP_DnaJ_Cys-rich_dom_sf"/>
</dbReference>
<dbReference type="AlphaFoldDB" id="A0A0S7XJZ5"/>
<comment type="subunit">
    <text evidence="2 13">Homodimer.</text>
</comment>
<evidence type="ECO:0000259" key="16">
    <source>
        <dbReference type="PROSITE" id="PS51188"/>
    </source>
</evidence>